<sequence>VQTQIQKEPMISPDHKKNVKTILKKIVCNNIRNDLVDVDKIMHGSTHDQILFEGIPFGILLFFTYVIP</sequence>
<organism evidence="2">
    <name type="scientific">Mus musculus</name>
    <name type="common">Mouse</name>
    <dbReference type="NCBI Taxonomy" id="10090"/>
    <lineage>
        <taxon>Eukaryota</taxon>
        <taxon>Metazoa</taxon>
        <taxon>Chordata</taxon>
        <taxon>Craniata</taxon>
        <taxon>Vertebrata</taxon>
        <taxon>Euteleostomi</taxon>
        <taxon>Mammalia</taxon>
        <taxon>Eutheria</taxon>
        <taxon>Euarchontoglires</taxon>
        <taxon>Glires</taxon>
        <taxon>Rodentia</taxon>
        <taxon>Myomorpha</taxon>
        <taxon>Muroidea</taxon>
        <taxon>Muridae</taxon>
        <taxon>Murinae</taxon>
        <taxon>Mus</taxon>
        <taxon>Mus</taxon>
    </lineage>
</organism>
<gene>
    <name evidence="2" type="primary">Esp37</name>
</gene>
<keyword evidence="1" id="KW-0812">Transmembrane</keyword>
<feature type="non-terminal residue" evidence="2">
    <location>
        <position position="1"/>
    </location>
</feature>
<dbReference type="Pfam" id="PF16590">
    <property type="entry name" value="ESP"/>
    <property type="match status" value="1"/>
</dbReference>
<dbReference type="GO" id="GO:0005186">
    <property type="term" value="F:pheromone activity"/>
    <property type="evidence" value="ECO:0007669"/>
    <property type="project" value="InterPro"/>
</dbReference>
<dbReference type="CDD" id="cd14250">
    <property type="entry name" value="ESP36_like"/>
    <property type="match status" value="1"/>
</dbReference>
<evidence type="ECO:0000256" key="1">
    <source>
        <dbReference type="SAM" id="Phobius"/>
    </source>
</evidence>
<dbReference type="AlphaFoldDB" id="A8R0X0"/>
<name>A8R0X0_MOUSE</name>
<feature type="transmembrane region" description="Helical" evidence="1">
    <location>
        <begin position="50"/>
        <end position="67"/>
    </location>
</feature>
<reference evidence="2" key="1">
    <citation type="journal article" date="2007" name="Curr. Biol.">
        <title>Sex- and strain-specific expression and vomeronasal activity of mouse ESP family peptides.</title>
        <authorList>
            <person name="Kimoto H."/>
            <person name="Sato K."/>
            <person name="Nodari F."/>
            <person name="Haga S."/>
            <person name="Holy T.E."/>
            <person name="Touhara K."/>
        </authorList>
    </citation>
    <scope>NUCLEOTIDE SEQUENCE</scope>
    <source>
        <strain evidence="2">C57BL/6</strain>
    </source>
</reference>
<keyword evidence="1" id="KW-1133">Transmembrane helix</keyword>
<keyword evidence="1" id="KW-0472">Membrane</keyword>
<evidence type="ECO:0000313" key="2">
    <source>
        <dbReference type="EMBL" id="BAF92753.1"/>
    </source>
</evidence>
<proteinExistence type="predicted"/>
<dbReference type="EMBL" id="AB307018">
    <property type="protein sequence ID" value="BAF92753.1"/>
    <property type="molecule type" value="Genomic_DNA"/>
</dbReference>
<dbReference type="GO" id="GO:0005615">
    <property type="term" value="C:extracellular space"/>
    <property type="evidence" value="ECO:0007669"/>
    <property type="project" value="InterPro"/>
</dbReference>
<dbReference type="InterPro" id="IPR032253">
    <property type="entry name" value="Esp1/Esp22"/>
</dbReference>
<protein>
    <submittedName>
        <fullName evidence="2">Exocrine gland-secreting peptide 37</fullName>
    </submittedName>
</protein>
<accession>A8R0X0</accession>